<dbReference type="SUPFAM" id="SSF46785">
    <property type="entry name" value="Winged helix' DNA-binding domain"/>
    <property type="match status" value="1"/>
</dbReference>
<dbReference type="InterPro" id="IPR036390">
    <property type="entry name" value="WH_DNA-bd_sf"/>
</dbReference>
<reference evidence="1" key="1">
    <citation type="journal article" date="2014" name="Int. J. Syst. Evol. Microbiol.">
        <title>Complete genome sequence of Corynebacterium casei LMG S-19264T (=DSM 44701T), isolated from a smear-ripened cheese.</title>
        <authorList>
            <consortium name="US DOE Joint Genome Institute (JGI-PGF)"/>
            <person name="Walter F."/>
            <person name="Albersmeier A."/>
            <person name="Kalinowski J."/>
            <person name="Ruckert C."/>
        </authorList>
    </citation>
    <scope>NUCLEOTIDE SEQUENCE</scope>
    <source>
        <strain evidence="1">JCM 19596</strain>
    </source>
</reference>
<dbReference type="InterPro" id="IPR036388">
    <property type="entry name" value="WH-like_DNA-bd_sf"/>
</dbReference>
<proteinExistence type="predicted"/>
<comment type="caution">
    <text evidence="1">The sequence shown here is derived from an EMBL/GenBank/DDBJ whole genome shotgun (WGS) entry which is preliminary data.</text>
</comment>
<sequence>MTVSDRSTLDTMVQRVEWMAPIDYWILEFFQEHDIKATPQVVAANIDYDNQYTGKRLNRMAEAGLFEKDEPGLFSLTDRGRAFLAGDLDADDLDADDLDE</sequence>
<gene>
    <name evidence="1" type="ORF">GCM10009039_34860</name>
</gene>
<keyword evidence="2" id="KW-1185">Reference proteome</keyword>
<dbReference type="EMBL" id="BMPG01000011">
    <property type="protein sequence ID" value="GGL73763.1"/>
    <property type="molecule type" value="Genomic_DNA"/>
</dbReference>
<dbReference type="AlphaFoldDB" id="A0A830FPM7"/>
<reference evidence="1" key="2">
    <citation type="submission" date="2020-09" db="EMBL/GenBank/DDBJ databases">
        <authorList>
            <person name="Sun Q."/>
            <person name="Ohkuma M."/>
        </authorList>
    </citation>
    <scope>NUCLEOTIDE SEQUENCE</scope>
    <source>
        <strain evidence="1">JCM 19596</strain>
    </source>
</reference>
<organism evidence="1 2">
    <name type="scientific">Halocalculus aciditolerans</name>
    <dbReference type="NCBI Taxonomy" id="1383812"/>
    <lineage>
        <taxon>Archaea</taxon>
        <taxon>Methanobacteriati</taxon>
        <taxon>Methanobacteriota</taxon>
        <taxon>Stenosarchaea group</taxon>
        <taxon>Halobacteria</taxon>
        <taxon>Halobacteriales</taxon>
        <taxon>Halobacteriaceae</taxon>
        <taxon>Halocalculus</taxon>
    </lineage>
</organism>
<dbReference type="Proteomes" id="UP000607197">
    <property type="component" value="Unassembled WGS sequence"/>
</dbReference>
<name>A0A830FPM7_9EURY</name>
<evidence type="ECO:0000313" key="1">
    <source>
        <dbReference type="EMBL" id="GGL73763.1"/>
    </source>
</evidence>
<evidence type="ECO:0000313" key="2">
    <source>
        <dbReference type="Proteomes" id="UP000607197"/>
    </source>
</evidence>
<protein>
    <recommendedName>
        <fullName evidence="3">Phage PhiH1 repressor protein</fullName>
    </recommendedName>
</protein>
<evidence type="ECO:0008006" key="3">
    <source>
        <dbReference type="Google" id="ProtNLM"/>
    </source>
</evidence>
<accession>A0A830FPM7</accession>
<dbReference type="Gene3D" id="1.10.10.10">
    <property type="entry name" value="Winged helix-like DNA-binding domain superfamily/Winged helix DNA-binding domain"/>
    <property type="match status" value="1"/>
</dbReference>